<dbReference type="RefSeq" id="XP_002290292.1">
    <property type="nucleotide sequence ID" value="XM_002290256.1"/>
</dbReference>
<dbReference type="Proteomes" id="UP000001449">
    <property type="component" value="Chromosome 5"/>
</dbReference>
<protein>
    <submittedName>
        <fullName evidence="2">Uncharacterized protein</fullName>
    </submittedName>
</protein>
<feature type="region of interest" description="Disordered" evidence="1">
    <location>
        <begin position="354"/>
        <end position="408"/>
    </location>
</feature>
<evidence type="ECO:0000256" key="1">
    <source>
        <dbReference type="SAM" id="MobiDB-lite"/>
    </source>
</evidence>
<reference evidence="2 3" key="2">
    <citation type="journal article" date="2008" name="Nature">
        <title>The Phaeodactylum genome reveals the evolutionary history of diatom genomes.</title>
        <authorList>
            <person name="Bowler C."/>
            <person name="Allen A.E."/>
            <person name="Badger J.H."/>
            <person name="Grimwood J."/>
            <person name="Jabbari K."/>
            <person name="Kuo A."/>
            <person name="Maheswari U."/>
            <person name="Martens C."/>
            <person name="Maumus F."/>
            <person name="Otillar R.P."/>
            <person name="Rayko E."/>
            <person name="Salamov A."/>
            <person name="Vandepoele K."/>
            <person name="Beszteri B."/>
            <person name="Gruber A."/>
            <person name="Heijde M."/>
            <person name="Katinka M."/>
            <person name="Mock T."/>
            <person name="Valentin K."/>
            <person name="Verret F."/>
            <person name="Berges J.A."/>
            <person name="Brownlee C."/>
            <person name="Cadoret J.P."/>
            <person name="Chiovitti A."/>
            <person name="Choi C.J."/>
            <person name="Coesel S."/>
            <person name="De Martino A."/>
            <person name="Detter J.C."/>
            <person name="Durkin C."/>
            <person name="Falciatore A."/>
            <person name="Fournet J."/>
            <person name="Haruta M."/>
            <person name="Huysman M.J."/>
            <person name="Jenkins B.D."/>
            <person name="Jiroutova K."/>
            <person name="Jorgensen R.E."/>
            <person name="Joubert Y."/>
            <person name="Kaplan A."/>
            <person name="Kroger N."/>
            <person name="Kroth P.G."/>
            <person name="La Roche J."/>
            <person name="Lindquist E."/>
            <person name="Lommer M."/>
            <person name="Martin-Jezequel V."/>
            <person name="Lopez P.J."/>
            <person name="Lucas S."/>
            <person name="Mangogna M."/>
            <person name="McGinnis K."/>
            <person name="Medlin L.K."/>
            <person name="Montsant A."/>
            <person name="Oudot-Le Secq M.P."/>
            <person name="Napoli C."/>
            <person name="Obornik M."/>
            <person name="Parker M.S."/>
            <person name="Petit J.L."/>
            <person name="Porcel B.M."/>
            <person name="Poulsen N."/>
            <person name="Robison M."/>
            <person name="Rychlewski L."/>
            <person name="Rynearson T.A."/>
            <person name="Schmutz J."/>
            <person name="Shapiro H."/>
            <person name="Siaut M."/>
            <person name="Stanley M."/>
            <person name="Sussman M.R."/>
            <person name="Taylor A.R."/>
            <person name="Vardi A."/>
            <person name="von Dassow P."/>
            <person name="Vyverman W."/>
            <person name="Willis A."/>
            <person name="Wyrwicz L.S."/>
            <person name="Rokhsar D.S."/>
            <person name="Weissenbach J."/>
            <person name="Armbrust E.V."/>
            <person name="Green B.R."/>
            <person name="Van de Peer Y."/>
            <person name="Grigoriev I.V."/>
        </authorList>
    </citation>
    <scope>NUCLEOTIDE SEQUENCE [LARGE SCALE GENOMIC DNA]</scope>
    <source>
        <strain evidence="2 3">CCMP1335</strain>
    </source>
</reference>
<dbReference type="EMBL" id="CM000642">
    <property type="protein sequence ID" value="EED92044.1"/>
    <property type="molecule type" value="Genomic_DNA"/>
</dbReference>
<feature type="region of interest" description="Disordered" evidence="1">
    <location>
        <begin position="265"/>
        <end position="285"/>
    </location>
</feature>
<accession>B8C310</accession>
<proteinExistence type="predicted"/>
<dbReference type="AlphaFoldDB" id="B8C310"/>
<organism evidence="2 3">
    <name type="scientific">Thalassiosira pseudonana</name>
    <name type="common">Marine diatom</name>
    <name type="synonym">Cyclotella nana</name>
    <dbReference type="NCBI Taxonomy" id="35128"/>
    <lineage>
        <taxon>Eukaryota</taxon>
        <taxon>Sar</taxon>
        <taxon>Stramenopiles</taxon>
        <taxon>Ochrophyta</taxon>
        <taxon>Bacillariophyta</taxon>
        <taxon>Coscinodiscophyceae</taxon>
        <taxon>Thalassiosirophycidae</taxon>
        <taxon>Thalassiosirales</taxon>
        <taxon>Thalassiosiraceae</taxon>
        <taxon>Thalassiosira</taxon>
    </lineage>
</organism>
<dbReference type="InParanoid" id="B8C310"/>
<dbReference type="KEGG" id="tps:THAPSDRAFT_22765"/>
<reference evidence="2 3" key="1">
    <citation type="journal article" date="2004" name="Science">
        <title>The genome of the diatom Thalassiosira pseudonana: ecology, evolution, and metabolism.</title>
        <authorList>
            <person name="Armbrust E.V."/>
            <person name="Berges J.A."/>
            <person name="Bowler C."/>
            <person name="Green B.R."/>
            <person name="Martinez D."/>
            <person name="Putnam N.H."/>
            <person name="Zhou S."/>
            <person name="Allen A.E."/>
            <person name="Apt K.E."/>
            <person name="Bechner M."/>
            <person name="Brzezinski M.A."/>
            <person name="Chaal B.K."/>
            <person name="Chiovitti A."/>
            <person name="Davis A.K."/>
            <person name="Demarest M.S."/>
            <person name="Detter J.C."/>
            <person name="Glavina T."/>
            <person name="Goodstein D."/>
            <person name="Hadi M.Z."/>
            <person name="Hellsten U."/>
            <person name="Hildebrand M."/>
            <person name="Jenkins B.D."/>
            <person name="Jurka J."/>
            <person name="Kapitonov V.V."/>
            <person name="Kroger N."/>
            <person name="Lau W.W."/>
            <person name="Lane T.W."/>
            <person name="Larimer F.W."/>
            <person name="Lippmeier J.C."/>
            <person name="Lucas S."/>
            <person name="Medina M."/>
            <person name="Montsant A."/>
            <person name="Obornik M."/>
            <person name="Parker M.S."/>
            <person name="Palenik B."/>
            <person name="Pazour G.J."/>
            <person name="Richardson P.M."/>
            <person name="Rynearson T.A."/>
            <person name="Saito M.A."/>
            <person name="Schwartz D.C."/>
            <person name="Thamatrakoln K."/>
            <person name="Valentin K."/>
            <person name="Vardi A."/>
            <person name="Wilkerson F.P."/>
            <person name="Rokhsar D.S."/>
        </authorList>
    </citation>
    <scope>NUCLEOTIDE SEQUENCE [LARGE SCALE GENOMIC DNA]</scope>
    <source>
        <strain evidence="2 3">CCMP1335</strain>
    </source>
</reference>
<sequence length="760" mass="83233">MTADSGNRKRPQPSGGGVVDASSSTINPAPALHLPINLQGFTLDANSLAQLGLMNGLIQQPVIQGLSLADAVGFNHTGLGGSSTNNHPLNFDANLSMAQYNVGGGGGINNTNLSIQNFLQQKNASASNFQIPLQAAQVKQSQAQVVPPNVLPQVTGTAGVPQHHQQLQQQHQNTLQQQHQQVSRQSTLQQQPPINFNTQDANVFHVQNNAQVQVPAVAPNTNNLQNNTFPVPTQQHNPQTVSTIPTIQQQPVGTVHTNYMLQPQNQSQTPTQAVPPAPAPQPATQVQQLPPIHPHQMGLTRVELRPFGMTPQELLNYAVLVNILHTSMAQGNSISNFVLNRPHAVGGVQNEVAQSQTNPATSVAAASSTDQVAYEGNQSRSTLPGASAAQQRKKNTTRNEAKRPRLLGLSAATNDHVVRVQNEDPKTRCVPMWTNEDGSTLSTQQCWLRKQIEFFPACQKDIRRHTRGRNRLLEIGQLGIQCVHCKYLPQEGRGKGSSYFPSSTKSLYQAAQNILAYHFKENTCPLIPQRTLQEGRDAASSSAAANVPKSRTGGGKPFWEESALQISGILDTTVGLRYNNDTSQEYTPLESVNVGFSDGVISEDVVRSYCHSDSQLCLLCDKGVVTDFVFMLMSQYIPYSDGTRKAIADDYSDLGSEDEEDEDRNSIGIACRFCQGTEDRKNEREGVFLSYKATTMMRNKNLARLHSHIQKCRHVPENLKSALVQAKTVHLPQNDQLKRGWKKDFFENVVVRLKGVLNVV</sequence>
<name>B8C310_THAPS</name>
<evidence type="ECO:0000313" key="3">
    <source>
        <dbReference type="Proteomes" id="UP000001449"/>
    </source>
</evidence>
<dbReference type="GeneID" id="7453191"/>
<keyword evidence="3" id="KW-1185">Reference proteome</keyword>
<feature type="region of interest" description="Disordered" evidence="1">
    <location>
        <begin position="1"/>
        <end position="24"/>
    </location>
</feature>
<dbReference type="eggNOG" id="ENOG502SUEN">
    <property type="taxonomic scope" value="Eukaryota"/>
</dbReference>
<evidence type="ECO:0000313" key="2">
    <source>
        <dbReference type="EMBL" id="EED92044.1"/>
    </source>
</evidence>
<dbReference type="PaxDb" id="35128-Thaps22765"/>
<feature type="compositionally biased region" description="Polar residues" evidence="1">
    <location>
        <begin position="354"/>
        <end position="390"/>
    </location>
</feature>
<gene>
    <name evidence="2" type="ORF">THAPSDRAFT_22765</name>
</gene>
<dbReference type="HOGENOM" id="CLU_367069_0_0_1"/>
<feature type="region of interest" description="Disordered" evidence="1">
    <location>
        <begin position="535"/>
        <end position="556"/>
    </location>
</feature>